<reference evidence="4" key="1">
    <citation type="journal article" date="2019" name="Int. J. Syst. Evol. Microbiol.">
        <title>The Global Catalogue of Microorganisms (GCM) 10K type strain sequencing project: providing services to taxonomists for standard genome sequencing and annotation.</title>
        <authorList>
            <consortium name="The Broad Institute Genomics Platform"/>
            <consortium name="The Broad Institute Genome Sequencing Center for Infectious Disease"/>
            <person name="Wu L."/>
            <person name="Ma J."/>
        </authorList>
    </citation>
    <scope>NUCLEOTIDE SEQUENCE [LARGE SCALE GENOMIC DNA]</scope>
    <source>
        <strain evidence="4">CCM 8925</strain>
    </source>
</reference>
<dbReference type="InterPro" id="IPR049514">
    <property type="entry name" value="Fic-like_C"/>
</dbReference>
<accession>A0ABW3EBK3</accession>
<feature type="domain" description="Schlafen AlbA-2" evidence="1">
    <location>
        <begin position="17"/>
        <end position="132"/>
    </location>
</feature>
<comment type="caution">
    <text evidence="3">The sequence shown here is derived from an EMBL/GenBank/DDBJ whole genome shotgun (WGS) entry which is preliminary data.</text>
</comment>
<organism evidence="3 4">
    <name type="scientific">Loigolactobacillus binensis</name>
    <dbReference type="NCBI Taxonomy" id="2559922"/>
    <lineage>
        <taxon>Bacteria</taxon>
        <taxon>Bacillati</taxon>
        <taxon>Bacillota</taxon>
        <taxon>Bacilli</taxon>
        <taxon>Lactobacillales</taxon>
        <taxon>Lactobacillaceae</taxon>
        <taxon>Loigolactobacillus</taxon>
    </lineage>
</organism>
<proteinExistence type="predicted"/>
<evidence type="ECO:0000259" key="2">
    <source>
        <dbReference type="Pfam" id="PF21247"/>
    </source>
</evidence>
<gene>
    <name evidence="3" type="ORF">ACFQZ7_01425</name>
</gene>
<dbReference type="PANTHER" id="PTHR30595">
    <property type="entry name" value="GLPR-RELATED TRANSCRIPTIONAL REPRESSOR"/>
    <property type="match status" value="1"/>
</dbReference>
<dbReference type="Gene3D" id="3.30.565.60">
    <property type="match status" value="1"/>
</dbReference>
<dbReference type="Proteomes" id="UP001597104">
    <property type="component" value="Unassembled WGS sequence"/>
</dbReference>
<keyword evidence="4" id="KW-1185">Reference proteome</keyword>
<dbReference type="InterPro" id="IPR038475">
    <property type="entry name" value="RecG_C_sf"/>
</dbReference>
<dbReference type="Pfam" id="PF21247">
    <property type="entry name" value="Fic-like_C"/>
    <property type="match status" value="1"/>
</dbReference>
<dbReference type="PANTHER" id="PTHR30595:SF6">
    <property type="entry name" value="SCHLAFEN ALBA-2 DOMAIN-CONTAINING PROTEIN"/>
    <property type="match status" value="1"/>
</dbReference>
<protein>
    <submittedName>
        <fullName evidence="3">RNA-binding domain-containing protein</fullName>
    </submittedName>
</protein>
<evidence type="ECO:0000259" key="1">
    <source>
        <dbReference type="Pfam" id="PF04326"/>
    </source>
</evidence>
<dbReference type="InterPro" id="IPR038461">
    <property type="entry name" value="Schlafen_AlbA_2_dom_sf"/>
</dbReference>
<dbReference type="InterPro" id="IPR007421">
    <property type="entry name" value="Schlafen_AlbA_2_dom"/>
</dbReference>
<dbReference type="EMBL" id="JBHTIO010000006">
    <property type="protein sequence ID" value="MFD0896401.1"/>
    <property type="molecule type" value="Genomic_DNA"/>
</dbReference>
<name>A0ABW3EBK3_9LACO</name>
<dbReference type="RefSeq" id="WP_137638547.1">
    <property type="nucleotide sequence ID" value="NZ_BJDN01000028.1"/>
</dbReference>
<evidence type="ECO:0000313" key="3">
    <source>
        <dbReference type="EMBL" id="MFD0896401.1"/>
    </source>
</evidence>
<evidence type="ECO:0000313" key="4">
    <source>
        <dbReference type="Proteomes" id="UP001597104"/>
    </source>
</evidence>
<dbReference type="Pfam" id="PF04326">
    <property type="entry name" value="SLFN_AlbA_2"/>
    <property type="match status" value="1"/>
</dbReference>
<feature type="domain" description="Filamentation induced by cAMP protein Fic-like C-terminal" evidence="2">
    <location>
        <begin position="421"/>
        <end position="480"/>
    </location>
</feature>
<dbReference type="Gene3D" id="3.30.950.30">
    <property type="entry name" value="Schlafen, AAA domain"/>
    <property type="match status" value="1"/>
</dbReference>
<sequence length="482" mass="54866">MHEISSALLAEIRSGKEKSTIEFKDAQGKDGEGAIPKSAYETVCSFSNHYGGNLYLGVQDDGTILGIMPDKIQQLKKDFVTAIQSSNKIDPPLYLDIDEYTVDSKSILHVYIPNSSQVHRLNQRIIYDRNEDADIDVTNNTTLVQRMYTRKQSEYTENTLYKHVDISEFRTDLIDRVRQSMTDSNGERLLIGKSDLDVLKSLSMYRKDYLTGNIGCTLAGILTFGKDELIRAIVPYFTIDVLVRIKDIDRYDDRLRIKTNLIDSYTQLMSFIAKHINEPFYLDGDKRINLREVLFREVIVNLLVHREYSNPYISRIEIRSNIVTFENANKPVHPGIIKLGDIRPYPKNPNIASVFHILGLIDEIGSGMEKIFNYGTILFGGLPIIENEEEFKVKIPVTTDGLSNLVSHKSNRNELSSLQREVLVALSKGPLPTKELLKLSDIKNGNTFRTHVITPLLDKGLIELTIPDKPRSPKQKYRLSVK</sequence>